<dbReference type="RefSeq" id="WP_061802163.1">
    <property type="nucleotide sequence ID" value="NZ_FOXX01000001.1"/>
</dbReference>
<protein>
    <recommendedName>
        <fullName evidence="2">Universal stress protein</fullName>
    </recommendedName>
</protein>
<dbReference type="Gene3D" id="3.40.50.620">
    <property type="entry name" value="HUPs"/>
    <property type="match status" value="1"/>
</dbReference>
<gene>
    <name evidence="4" type="ORF">SAMN02745910_00727</name>
</gene>
<dbReference type="PRINTS" id="PR01438">
    <property type="entry name" value="UNVRSLSTRESS"/>
</dbReference>
<proteinExistence type="inferred from homology"/>
<evidence type="ECO:0000259" key="3">
    <source>
        <dbReference type="Pfam" id="PF00582"/>
    </source>
</evidence>
<evidence type="ECO:0000256" key="1">
    <source>
        <dbReference type="ARBA" id="ARBA00008791"/>
    </source>
</evidence>
<dbReference type="InterPro" id="IPR014729">
    <property type="entry name" value="Rossmann-like_a/b/a_fold"/>
</dbReference>
<dbReference type="InterPro" id="IPR006016">
    <property type="entry name" value="UspA"/>
</dbReference>
<dbReference type="PANTHER" id="PTHR46268:SF6">
    <property type="entry name" value="UNIVERSAL STRESS PROTEIN UP12"/>
    <property type="match status" value="1"/>
</dbReference>
<accession>A0A1I5WSK6</accession>
<keyword evidence="5" id="KW-1185">Reference proteome</keyword>
<evidence type="ECO:0000313" key="5">
    <source>
        <dbReference type="Proteomes" id="UP000182762"/>
    </source>
</evidence>
<evidence type="ECO:0000313" key="4">
    <source>
        <dbReference type="EMBL" id="SFQ22775.1"/>
    </source>
</evidence>
<dbReference type="EMBL" id="FOXX01000001">
    <property type="protein sequence ID" value="SFQ22775.1"/>
    <property type="molecule type" value="Genomic_DNA"/>
</dbReference>
<dbReference type="PANTHER" id="PTHR46268">
    <property type="entry name" value="STRESS RESPONSE PROTEIN NHAX"/>
    <property type="match status" value="1"/>
</dbReference>
<keyword evidence="2" id="KW-0963">Cytoplasm</keyword>
<comment type="subcellular location">
    <subcellularLocation>
        <location evidence="2">Cytoplasm</location>
    </subcellularLocation>
</comment>
<reference evidence="4 5" key="1">
    <citation type="submission" date="2016-10" db="EMBL/GenBank/DDBJ databases">
        <authorList>
            <person name="Varghese N."/>
            <person name="Submissions S."/>
        </authorList>
    </citation>
    <scope>NUCLEOTIDE SEQUENCE [LARGE SCALE GENOMIC DNA]</scope>
    <source>
        <strain evidence="4 5">DSM 13796</strain>
    </source>
</reference>
<dbReference type="PIRSF" id="PIRSF006276">
    <property type="entry name" value="UspA"/>
    <property type="match status" value="1"/>
</dbReference>
<organism evidence="4 5">
    <name type="scientific">Priestia endophytica DSM 13796</name>
    <dbReference type="NCBI Taxonomy" id="1121089"/>
    <lineage>
        <taxon>Bacteria</taxon>
        <taxon>Bacillati</taxon>
        <taxon>Bacillota</taxon>
        <taxon>Bacilli</taxon>
        <taxon>Bacillales</taxon>
        <taxon>Bacillaceae</taxon>
        <taxon>Priestia</taxon>
    </lineage>
</organism>
<comment type="similarity">
    <text evidence="1 2">Belongs to the universal stress protein A family.</text>
</comment>
<feature type="domain" description="UspA" evidence="3">
    <location>
        <begin position="1"/>
        <end position="138"/>
    </location>
</feature>
<dbReference type="CDD" id="cd00293">
    <property type="entry name" value="USP-like"/>
    <property type="match status" value="1"/>
</dbReference>
<dbReference type="GeneID" id="93709486"/>
<name>A0A1I5WSK6_9BACI</name>
<dbReference type="SUPFAM" id="SSF52402">
    <property type="entry name" value="Adenine nucleotide alpha hydrolases-like"/>
    <property type="match status" value="1"/>
</dbReference>
<evidence type="ECO:0000256" key="2">
    <source>
        <dbReference type="PIRNR" id="PIRNR006276"/>
    </source>
</evidence>
<dbReference type="InterPro" id="IPR006015">
    <property type="entry name" value="Universal_stress_UspA"/>
</dbReference>
<dbReference type="Pfam" id="PF00582">
    <property type="entry name" value="Usp"/>
    <property type="match status" value="1"/>
</dbReference>
<comment type="caution">
    <text evidence="4">The sequence shown here is derived from an EMBL/GenBank/DDBJ whole genome shotgun (WGS) entry which is preliminary data.</text>
</comment>
<sequence>MYNKILAAVDGSKQAKEALRKAFSIASCYRIPLQILHVKEGDDKTKTSWHKRSNLNKLEDRQEFLREIDTMAAKYNITHKVHFRVGNPAEEIIRHANENDIKLIVVGSRGFNRFQKVVLGSVSSKIIEKASCSVLVVK</sequence>
<dbReference type="Proteomes" id="UP000182762">
    <property type="component" value="Unassembled WGS sequence"/>
</dbReference>